<protein>
    <submittedName>
        <fullName evidence="2">Uncharacterized protein</fullName>
    </submittedName>
</protein>
<dbReference type="EMBL" id="CM003377">
    <property type="protein sequence ID" value="KOM47853.1"/>
    <property type="molecule type" value="Genomic_DNA"/>
</dbReference>
<feature type="region of interest" description="Disordered" evidence="1">
    <location>
        <begin position="1"/>
        <end position="78"/>
    </location>
</feature>
<evidence type="ECO:0000313" key="3">
    <source>
        <dbReference type="Proteomes" id="UP000053144"/>
    </source>
</evidence>
<sequence length="90" mass="10212">MVPKLRAPGAQAPQKGHSGSERLSSALKPQRRRPSFELLALKRPKRGARAKDEEHRSNQSLRCMRHKDDGDGEDGYEKKEYGVEMVSLRI</sequence>
<dbReference type="Gramene" id="KOM47853">
    <property type="protein sequence ID" value="KOM47853"/>
    <property type="gene ID" value="LR48_Vigan07g155700"/>
</dbReference>
<dbReference type="AlphaFoldDB" id="A0A0L9UYJ1"/>
<gene>
    <name evidence="2" type="ORF">LR48_Vigan07g155700</name>
</gene>
<accession>A0A0L9UYJ1</accession>
<evidence type="ECO:0000313" key="2">
    <source>
        <dbReference type="EMBL" id="KOM47853.1"/>
    </source>
</evidence>
<evidence type="ECO:0000256" key="1">
    <source>
        <dbReference type="SAM" id="MobiDB-lite"/>
    </source>
</evidence>
<reference evidence="3" key="1">
    <citation type="journal article" date="2015" name="Proc. Natl. Acad. Sci. U.S.A.">
        <title>Genome sequencing of adzuki bean (Vigna angularis) provides insight into high starch and low fat accumulation and domestication.</title>
        <authorList>
            <person name="Yang K."/>
            <person name="Tian Z."/>
            <person name="Chen C."/>
            <person name="Luo L."/>
            <person name="Zhao B."/>
            <person name="Wang Z."/>
            <person name="Yu L."/>
            <person name="Li Y."/>
            <person name="Sun Y."/>
            <person name="Li W."/>
            <person name="Chen Y."/>
            <person name="Li Y."/>
            <person name="Zhang Y."/>
            <person name="Ai D."/>
            <person name="Zhao J."/>
            <person name="Shang C."/>
            <person name="Ma Y."/>
            <person name="Wu B."/>
            <person name="Wang M."/>
            <person name="Gao L."/>
            <person name="Sun D."/>
            <person name="Zhang P."/>
            <person name="Guo F."/>
            <person name="Wang W."/>
            <person name="Li Y."/>
            <person name="Wang J."/>
            <person name="Varshney R.K."/>
            <person name="Wang J."/>
            <person name="Ling H.Q."/>
            <person name="Wan P."/>
        </authorList>
    </citation>
    <scope>NUCLEOTIDE SEQUENCE</scope>
    <source>
        <strain evidence="3">cv. Jingnong 6</strain>
    </source>
</reference>
<organism evidence="2 3">
    <name type="scientific">Phaseolus angularis</name>
    <name type="common">Azuki bean</name>
    <name type="synonym">Vigna angularis</name>
    <dbReference type="NCBI Taxonomy" id="3914"/>
    <lineage>
        <taxon>Eukaryota</taxon>
        <taxon>Viridiplantae</taxon>
        <taxon>Streptophyta</taxon>
        <taxon>Embryophyta</taxon>
        <taxon>Tracheophyta</taxon>
        <taxon>Spermatophyta</taxon>
        <taxon>Magnoliopsida</taxon>
        <taxon>eudicotyledons</taxon>
        <taxon>Gunneridae</taxon>
        <taxon>Pentapetalae</taxon>
        <taxon>rosids</taxon>
        <taxon>fabids</taxon>
        <taxon>Fabales</taxon>
        <taxon>Fabaceae</taxon>
        <taxon>Papilionoideae</taxon>
        <taxon>50 kb inversion clade</taxon>
        <taxon>NPAAA clade</taxon>
        <taxon>indigoferoid/millettioid clade</taxon>
        <taxon>Phaseoleae</taxon>
        <taxon>Vigna</taxon>
    </lineage>
</organism>
<name>A0A0L9UYJ1_PHAAN</name>
<dbReference type="Proteomes" id="UP000053144">
    <property type="component" value="Chromosome 7"/>
</dbReference>
<proteinExistence type="predicted"/>